<sequence>MIHLTVLCMFIAIVFLFRFFFMKREMKRMTKQLQAYRYRYTEKKVDIEYFDRDIERLAVEINGYFDSMMEMKVEQKRTEETLKQAIANMSHDLRTPLTSILGYIQLLEDEHLTLEERAEYIGIVKRRTKRLQDLLDEFFELSIVESMDYELQFQTFHLNQSIWEVLMNYYDAFHERQLQVDIDMPDEEIMLYADPSAVIRVVENLVSNVLKHASGSVQISLKEESSSIVFTIRNKTDVMTKQDVERIFDRFYTGDTARNKKGTGLGLSIAQSLMKKMNGELFATLKNHQFIMTCQWKKRT</sequence>
<proteinExistence type="predicted"/>
<evidence type="ECO:0000256" key="13">
    <source>
        <dbReference type="SAM" id="Phobius"/>
    </source>
</evidence>
<keyword evidence="6 13" id="KW-0812">Transmembrane</keyword>
<dbReference type="GO" id="GO:0005524">
    <property type="term" value="F:ATP binding"/>
    <property type="evidence" value="ECO:0007669"/>
    <property type="project" value="UniProtKB-KW"/>
</dbReference>
<keyword evidence="11" id="KW-0902">Two-component regulatory system</keyword>
<dbReference type="CDD" id="cd00082">
    <property type="entry name" value="HisKA"/>
    <property type="match status" value="1"/>
</dbReference>
<dbReference type="PROSITE" id="PS50109">
    <property type="entry name" value="HIS_KIN"/>
    <property type="match status" value="1"/>
</dbReference>
<keyword evidence="8 15" id="KW-0418">Kinase</keyword>
<evidence type="ECO:0000256" key="8">
    <source>
        <dbReference type="ARBA" id="ARBA00022777"/>
    </source>
</evidence>
<dbReference type="Gene3D" id="1.10.287.130">
    <property type="match status" value="1"/>
</dbReference>
<evidence type="ECO:0000256" key="12">
    <source>
        <dbReference type="ARBA" id="ARBA00023136"/>
    </source>
</evidence>
<keyword evidence="12 13" id="KW-0472">Membrane</keyword>
<dbReference type="RefSeq" id="WP_048677950.1">
    <property type="nucleotide sequence ID" value="NZ_CCXW01000001.1"/>
</dbReference>
<dbReference type="SMART" id="SM00388">
    <property type="entry name" value="HisKA"/>
    <property type="match status" value="1"/>
</dbReference>
<dbReference type="EMBL" id="CCXW01000001">
    <property type="protein sequence ID" value="CEG34256.1"/>
    <property type="molecule type" value="Genomic_DNA"/>
</dbReference>
<dbReference type="PRINTS" id="PR01780">
    <property type="entry name" value="LANTIREGPROT"/>
</dbReference>
<dbReference type="SUPFAM" id="SSF55874">
    <property type="entry name" value="ATPase domain of HSP90 chaperone/DNA topoisomerase II/histidine kinase"/>
    <property type="match status" value="1"/>
</dbReference>
<dbReference type="Pfam" id="PF00512">
    <property type="entry name" value="HisKA"/>
    <property type="match status" value="1"/>
</dbReference>
<keyword evidence="10 13" id="KW-1133">Transmembrane helix</keyword>
<dbReference type="CDD" id="cd00075">
    <property type="entry name" value="HATPase"/>
    <property type="match status" value="1"/>
</dbReference>
<dbReference type="SMART" id="SM00387">
    <property type="entry name" value="HATPase_c"/>
    <property type="match status" value="1"/>
</dbReference>
<comment type="caution">
    <text evidence="15">The sequence shown here is derived from an EMBL/GenBank/DDBJ whole genome shotgun (WGS) entry which is preliminary data.</text>
</comment>
<feature type="transmembrane region" description="Helical" evidence="13">
    <location>
        <begin position="6"/>
        <end position="22"/>
    </location>
</feature>
<dbReference type="AlphaFoldDB" id="A0AAN2TUP1"/>
<evidence type="ECO:0000256" key="2">
    <source>
        <dbReference type="ARBA" id="ARBA00004141"/>
    </source>
</evidence>
<evidence type="ECO:0000256" key="6">
    <source>
        <dbReference type="ARBA" id="ARBA00022692"/>
    </source>
</evidence>
<keyword evidence="4" id="KW-0597">Phosphoprotein</keyword>
<dbReference type="SUPFAM" id="SSF47384">
    <property type="entry name" value="Homodimeric domain of signal transducing histidine kinase"/>
    <property type="match status" value="1"/>
</dbReference>
<name>A0AAN2TUP1_9BACI</name>
<keyword evidence="7" id="KW-0547">Nucleotide-binding</keyword>
<dbReference type="Pfam" id="PF02518">
    <property type="entry name" value="HATPase_c"/>
    <property type="match status" value="1"/>
</dbReference>
<feature type="domain" description="Histidine kinase" evidence="14">
    <location>
        <begin position="88"/>
        <end position="281"/>
    </location>
</feature>
<evidence type="ECO:0000256" key="5">
    <source>
        <dbReference type="ARBA" id="ARBA00022679"/>
    </source>
</evidence>
<comment type="subcellular location">
    <subcellularLocation>
        <location evidence="2">Membrane</location>
        <topology evidence="2">Multi-pass membrane protein</topology>
    </subcellularLocation>
</comment>
<reference evidence="15 16" key="1">
    <citation type="journal article" date="2014" name="Genome Announc.">
        <title>Genome Sequence of Bacillus simplex Strain P558, Isolated from a Human Fecal Sample.</title>
        <authorList>
            <person name="Croce O."/>
            <person name="Hugon P."/>
            <person name="Lagier J.C."/>
            <person name="Bibi F."/>
            <person name="Robert C."/>
            <person name="Azhar E.I."/>
            <person name="Raoult D."/>
            <person name="Fournier P.E."/>
        </authorList>
    </citation>
    <scope>NUCLEOTIDE SEQUENCE [LARGE SCALE GENOMIC DNA]</scope>
    <source>
        <strain evidence="15 16">P558</strain>
    </source>
</reference>
<dbReference type="InterPro" id="IPR036890">
    <property type="entry name" value="HATPase_C_sf"/>
</dbReference>
<evidence type="ECO:0000256" key="9">
    <source>
        <dbReference type="ARBA" id="ARBA00022840"/>
    </source>
</evidence>
<dbReference type="InterPro" id="IPR050398">
    <property type="entry name" value="HssS/ArlS-like"/>
</dbReference>
<dbReference type="InterPro" id="IPR036097">
    <property type="entry name" value="HisK_dim/P_sf"/>
</dbReference>
<dbReference type="InterPro" id="IPR005467">
    <property type="entry name" value="His_kinase_dom"/>
</dbReference>
<gene>
    <name evidence="15" type="primary">ycbM</name>
    <name evidence="15" type="ORF">BN1180_04452</name>
</gene>
<comment type="catalytic activity">
    <reaction evidence="1">
        <text>ATP + protein L-histidine = ADP + protein N-phospho-L-histidine.</text>
        <dbReference type="EC" id="2.7.13.3"/>
    </reaction>
</comment>
<dbReference type="EC" id="2.7.13.3" evidence="3"/>
<evidence type="ECO:0000256" key="7">
    <source>
        <dbReference type="ARBA" id="ARBA00022741"/>
    </source>
</evidence>
<organism evidence="15 16">
    <name type="scientific">Peribacillus simplex</name>
    <dbReference type="NCBI Taxonomy" id="1478"/>
    <lineage>
        <taxon>Bacteria</taxon>
        <taxon>Bacillati</taxon>
        <taxon>Bacillota</taxon>
        <taxon>Bacilli</taxon>
        <taxon>Bacillales</taxon>
        <taxon>Bacillaceae</taxon>
        <taxon>Peribacillus</taxon>
    </lineage>
</organism>
<dbReference type="Gene3D" id="3.30.565.10">
    <property type="entry name" value="Histidine kinase-like ATPase, C-terminal domain"/>
    <property type="match status" value="1"/>
</dbReference>
<keyword evidence="5" id="KW-0808">Transferase</keyword>
<evidence type="ECO:0000256" key="11">
    <source>
        <dbReference type="ARBA" id="ARBA00023012"/>
    </source>
</evidence>
<dbReference type="GO" id="GO:0000155">
    <property type="term" value="F:phosphorelay sensor kinase activity"/>
    <property type="evidence" value="ECO:0007669"/>
    <property type="project" value="InterPro"/>
</dbReference>
<dbReference type="PANTHER" id="PTHR45528">
    <property type="entry name" value="SENSOR HISTIDINE KINASE CPXA"/>
    <property type="match status" value="1"/>
</dbReference>
<dbReference type="InterPro" id="IPR003661">
    <property type="entry name" value="HisK_dim/P_dom"/>
</dbReference>
<evidence type="ECO:0000313" key="15">
    <source>
        <dbReference type="EMBL" id="CEG34256.1"/>
    </source>
</evidence>
<dbReference type="Proteomes" id="UP000182110">
    <property type="component" value="Unassembled WGS sequence"/>
</dbReference>
<evidence type="ECO:0000256" key="4">
    <source>
        <dbReference type="ARBA" id="ARBA00022553"/>
    </source>
</evidence>
<evidence type="ECO:0000313" key="16">
    <source>
        <dbReference type="Proteomes" id="UP000182110"/>
    </source>
</evidence>
<protein>
    <recommendedName>
        <fullName evidence="3">histidine kinase</fullName>
        <ecNumber evidence="3">2.7.13.3</ecNumber>
    </recommendedName>
</protein>
<dbReference type="InterPro" id="IPR008358">
    <property type="entry name" value="Sig_transdc_His_kin/Pase_MprB"/>
</dbReference>
<dbReference type="GO" id="GO:0005886">
    <property type="term" value="C:plasma membrane"/>
    <property type="evidence" value="ECO:0007669"/>
    <property type="project" value="TreeGrafter"/>
</dbReference>
<evidence type="ECO:0000259" key="14">
    <source>
        <dbReference type="PROSITE" id="PS50109"/>
    </source>
</evidence>
<evidence type="ECO:0000256" key="10">
    <source>
        <dbReference type="ARBA" id="ARBA00022989"/>
    </source>
</evidence>
<accession>A0AAN2TUP1</accession>
<keyword evidence="9" id="KW-0067">ATP-binding</keyword>
<keyword evidence="16" id="KW-1185">Reference proteome</keyword>
<evidence type="ECO:0000256" key="1">
    <source>
        <dbReference type="ARBA" id="ARBA00000085"/>
    </source>
</evidence>
<dbReference type="InterPro" id="IPR003594">
    <property type="entry name" value="HATPase_dom"/>
</dbReference>
<evidence type="ECO:0000256" key="3">
    <source>
        <dbReference type="ARBA" id="ARBA00012438"/>
    </source>
</evidence>
<dbReference type="PANTHER" id="PTHR45528:SF8">
    <property type="entry name" value="HISTIDINE KINASE"/>
    <property type="match status" value="1"/>
</dbReference>